<dbReference type="Proteomes" id="UP000480266">
    <property type="component" value="Unassembled WGS sequence"/>
</dbReference>
<name>A0A7C9RFU6_9BRAD</name>
<protein>
    <submittedName>
        <fullName evidence="1">DUF3383 domain-containing protein</fullName>
    </submittedName>
</protein>
<dbReference type="EMBL" id="JAAMRR010000746">
    <property type="protein sequence ID" value="NGX96384.1"/>
    <property type="molecule type" value="Genomic_DNA"/>
</dbReference>
<dbReference type="AlphaFoldDB" id="A0A7C9RFU6"/>
<dbReference type="Pfam" id="PF11863">
    <property type="entry name" value="DUF3383"/>
    <property type="match status" value="1"/>
</dbReference>
<evidence type="ECO:0000313" key="2">
    <source>
        <dbReference type="Proteomes" id="UP000480266"/>
    </source>
</evidence>
<evidence type="ECO:0000313" key="1">
    <source>
        <dbReference type="EMBL" id="NGX96384.1"/>
    </source>
</evidence>
<gene>
    <name evidence="1" type="ORF">G4V63_14540</name>
</gene>
<sequence length="496" mass="52344">MSTIPISQVVQMLPGTIAGGGQASKLSGLVVTKDTSVPPGQILNFFTPTDVSNWFGPAAPETVMANQYFPGIVNAGQLPFVLKFARYAAVDTPAQVFGAQLGNMTLAQLQALPAGTLIVTTTTQKTSAPINLATATSFANAAALMLAGFTSPDFVIGYDAQRKRFTFATTATGATATISAVTGTLATGVGLSAAAGATVAAGVAADTPATAMARVVAQDMNWGTFSTTYAAPIDERTAYAAWNSGQAYQFLYWAWDTEAASIVPNNTASFGATVFAQPYQGTVPVYGTYELVGAFMGYAASINFQIPNGRTNLAFRQFNGAPSATVSDLATANALLSNHYTYLGAYANAANTYTVAYNGALSGAFLWVDTYLDQIYLNRELQRAFFEALLAYNSLPYNQDGYTKLYRAGVNVIDAAVTSGIIRAAVPLSQSQQAQVDSQAGRTVSDVLQTRGWYLLIDNAANFAQARQNRTSPLAYLWYTDGGSIQQLTVRSIAVI</sequence>
<keyword evidence="2" id="KW-1185">Reference proteome</keyword>
<accession>A0A7C9RFU6</accession>
<dbReference type="InterPro" id="IPR021808">
    <property type="entry name" value="DUF3383"/>
</dbReference>
<reference evidence="1" key="1">
    <citation type="submission" date="2020-02" db="EMBL/GenBank/DDBJ databases">
        <title>Draft genome sequence of Candidatus Afipia apatlaquensis IBT-C3, a potential strain for decolorization of textile dyes.</title>
        <authorList>
            <person name="Sanchez-Reyes A."/>
            <person name="Breton-Deval L."/>
            <person name="Mangelson H."/>
            <person name="Sanchez-Flores A."/>
        </authorList>
    </citation>
    <scope>NUCLEOTIDE SEQUENCE [LARGE SCALE GENOMIC DNA]</scope>
    <source>
        <strain evidence="1">IBT-C3</strain>
    </source>
</reference>
<proteinExistence type="predicted"/>
<comment type="caution">
    <text evidence="1">The sequence shown here is derived from an EMBL/GenBank/DDBJ whole genome shotgun (WGS) entry which is preliminary data.</text>
</comment>
<organism evidence="1 2">
    <name type="scientific">Candidatus Afipia apatlaquensis</name>
    <dbReference type="NCBI Taxonomy" id="2712852"/>
    <lineage>
        <taxon>Bacteria</taxon>
        <taxon>Pseudomonadati</taxon>
        <taxon>Pseudomonadota</taxon>
        <taxon>Alphaproteobacteria</taxon>
        <taxon>Hyphomicrobiales</taxon>
        <taxon>Nitrobacteraceae</taxon>
        <taxon>Afipia</taxon>
    </lineage>
</organism>